<dbReference type="Proteomes" id="UP000186817">
    <property type="component" value="Unassembled WGS sequence"/>
</dbReference>
<dbReference type="OrthoDB" id="414584at2759"/>
<accession>A0A1Q9ESC1</accession>
<evidence type="ECO:0000313" key="2">
    <source>
        <dbReference type="EMBL" id="OLQ10325.1"/>
    </source>
</evidence>
<comment type="caution">
    <text evidence="2">The sequence shown here is derived from an EMBL/GenBank/DDBJ whole genome shotgun (WGS) entry which is preliminary data.</text>
</comment>
<proteinExistence type="predicted"/>
<feature type="region of interest" description="Disordered" evidence="1">
    <location>
        <begin position="1250"/>
        <end position="1282"/>
    </location>
</feature>
<dbReference type="InterPro" id="IPR049225">
    <property type="entry name" value="DUF6822"/>
</dbReference>
<feature type="compositionally biased region" description="Polar residues" evidence="1">
    <location>
        <begin position="1393"/>
        <end position="1409"/>
    </location>
</feature>
<dbReference type="EMBL" id="LSRX01000081">
    <property type="protein sequence ID" value="OLQ10325.1"/>
    <property type="molecule type" value="Genomic_DNA"/>
</dbReference>
<organism evidence="2 3">
    <name type="scientific">Symbiodinium microadriaticum</name>
    <name type="common">Dinoflagellate</name>
    <name type="synonym">Zooxanthella microadriatica</name>
    <dbReference type="NCBI Taxonomy" id="2951"/>
    <lineage>
        <taxon>Eukaryota</taxon>
        <taxon>Sar</taxon>
        <taxon>Alveolata</taxon>
        <taxon>Dinophyceae</taxon>
        <taxon>Suessiales</taxon>
        <taxon>Symbiodiniaceae</taxon>
        <taxon>Symbiodinium</taxon>
    </lineage>
</organism>
<evidence type="ECO:0000256" key="1">
    <source>
        <dbReference type="SAM" id="MobiDB-lite"/>
    </source>
</evidence>
<gene>
    <name evidence="2" type="ORF">AK812_SmicGene6044</name>
</gene>
<evidence type="ECO:0000313" key="3">
    <source>
        <dbReference type="Proteomes" id="UP000186817"/>
    </source>
</evidence>
<sequence>MEQLAFLRELAGLPAEPGQIRGACKKRGAAVHGEASLRSSRQGNKQTEESAEPSPAFKDVRQASGSDCTVELEQSKGSQVAKGSQDAKGDFHIRVFGWNVGGCDISDLASAVTNAASRAPAPDDILVLQEMTDFLKPSPIGAIPVVCQCDANAAIRWCEQEGQVMPVGLDGKANEVLGQLEGKRLQLVPPGTGQWTTPTSRPRQQGRQGHIIDYMSVRGIARTRLRVHVDSYLVLGTDHELLEGSLVLRRGPPNLRFSTKPRVWTGGIDRVHHVDQQVLVDLAARCTKRAVGLAYRDPPEVKEAVHRAKFLKSKESWCQVRSLRKQARRKWESERLARASQGDWEALKQCKPPKQSGWEHTFADAQPGDPHTAVHNHLEKVYQGEGVRPNSGVFPGATKGFDLEELRTALGQMKTGKSVGVDGTSAELLKAIAELPGGAEHLLEFMTRTLVTHEIPRDWNAPLMIILAKVSTPLEAKHLSAVESPALFAMVAETCLAEVQNVYERQAPDDGDGCGLANLERDMHKAANGVLKPRLSTCLATRMVALDNDTTGDLSNLSSSGIPETRAEEPTGATRLDMTRVERIYAGSACGHGSRLLRLDPVLPVQARRVRYLREPLKVATALAILYQCQEVVTSEPDGATGVQTKRPPETAMVAEAWNMTLTMGTRQEPEELQAGVRQVMDVQLDRSALGRLADEAGESEVSSFFQTTEPPLRTWAELMDVFWGWFEEGRQVGLAVRMVRRFMQDRDDEGYQLWSESAMGALEAGIPGSSGLAYDLSPPDFYLWATEVETVLYQAFQRDHSRRSEEGRRTRNSETDGEQVDLMERGQHRGEIRDLIYGRVPAGLGQLGLLWPNPPRDNDDCVDIWRHLLGVDSTALPAGLETTSQDGPFIPDVRASYIREVLSGFTAEQQALMTFGLLTAFRALMAELGVVLHAASYVEVVPESTAGDAGGDDADEEDDDGIPTLMLQVNMQLSADYEGTFLVDKQLFADDEGISLVQRDASEVAGILGRLQDALSGPDAGLSRLRAAHLRGRVQGLRLNSFVEAQISDQVEALCVVTESAGENEVARGFHALEDQVAEWSWSWWRMLEPLLLNQPDDPPNAQDTCVVNSSGNGSLHVVGPEPPLDEAQVAALAADQEDLYYRGVEAAVESAVAAQAARDARTWDDWALHDEMYATPRSRKRLCLEITVGCDDGASGEQRTMRVPMEPGKGLQVQLRIEQMQVEMPGVEGELEPSEVSTVPACLGHEADRLEGTERDAAEATQASGAGQEGPAGALGAGGEQGTAVCQVPVEFHEFQQVYEQWQSGLLSMEAVRARYGCATVDLLEAQHIVMGSCGVSQLEQESPAEVIQGSTDTLLDTMLATCQSSSVGSDQISIPGSAEGSGGLRGHFQPGSSSEGATSESQPMAK</sequence>
<keyword evidence="3" id="KW-1185">Reference proteome</keyword>
<feature type="region of interest" description="Disordered" evidence="1">
    <location>
        <begin position="24"/>
        <end position="63"/>
    </location>
</feature>
<feature type="compositionally biased region" description="Basic and acidic residues" evidence="1">
    <location>
        <begin position="1250"/>
        <end position="1260"/>
    </location>
</feature>
<reference evidence="2 3" key="1">
    <citation type="submission" date="2016-02" db="EMBL/GenBank/DDBJ databases">
        <title>Genome analysis of coral dinoflagellate symbionts highlights evolutionary adaptations to a symbiotic lifestyle.</title>
        <authorList>
            <person name="Aranda M."/>
            <person name="Li Y."/>
            <person name="Liew Y.J."/>
            <person name="Baumgarten S."/>
            <person name="Simakov O."/>
            <person name="Wilson M."/>
            <person name="Piel J."/>
            <person name="Ashoor H."/>
            <person name="Bougouffa S."/>
            <person name="Bajic V.B."/>
            <person name="Ryu T."/>
            <person name="Ravasi T."/>
            <person name="Bayer T."/>
            <person name="Micklem G."/>
            <person name="Kim H."/>
            <person name="Bhak J."/>
            <person name="Lajeunesse T.C."/>
            <person name="Voolstra C.R."/>
        </authorList>
    </citation>
    <scope>NUCLEOTIDE SEQUENCE [LARGE SCALE GENOMIC DNA]</scope>
    <source>
        <strain evidence="2 3">CCMP2467</strain>
    </source>
</reference>
<feature type="compositionally biased region" description="Gly residues" evidence="1">
    <location>
        <begin position="1269"/>
        <end position="1282"/>
    </location>
</feature>
<feature type="region of interest" description="Disordered" evidence="1">
    <location>
        <begin position="1369"/>
        <end position="1409"/>
    </location>
</feature>
<protein>
    <recommendedName>
        <fullName evidence="4">Endonuclease/exonuclease/phosphatase domain-containing protein</fullName>
    </recommendedName>
</protein>
<evidence type="ECO:0008006" key="4">
    <source>
        <dbReference type="Google" id="ProtNLM"/>
    </source>
</evidence>
<dbReference type="Pfam" id="PF20708">
    <property type="entry name" value="DUF6822"/>
    <property type="match status" value="1"/>
</dbReference>
<name>A0A1Q9ESC1_SYMMI</name>